<reference evidence="1" key="1">
    <citation type="journal article" date="2015" name="Proc. Natl. Acad. Sci. U.S.A.">
        <title>Networks of energetic and metabolic interactions define dynamics in microbial communities.</title>
        <authorList>
            <person name="Embree M."/>
            <person name="Liu J.K."/>
            <person name="Al-Bassam M.M."/>
            <person name="Zengler K."/>
        </authorList>
    </citation>
    <scope>NUCLEOTIDE SEQUENCE</scope>
</reference>
<dbReference type="AlphaFoldDB" id="A0A0W8EW80"/>
<name>A0A0W8EW80_9ZZZZ</name>
<protein>
    <submittedName>
        <fullName evidence="1">V-type atp synthase subunit g</fullName>
        <ecNumber evidence="1">3.6.3.14</ecNumber>
    </submittedName>
</protein>
<evidence type="ECO:0000313" key="1">
    <source>
        <dbReference type="EMBL" id="KUG12864.1"/>
    </source>
</evidence>
<gene>
    <name evidence="1" type="ORF">ASZ90_016414</name>
</gene>
<dbReference type="EC" id="3.6.3.14" evidence="1"/>
<sequence length="109" mass="12155">MKTDVLRNIKATEEEYKTVITTVMAERKRSISNAELEADNLVIKAGASAEEYRKMRLAEARQQAERKHADIVKEGGQKAAELRAKGSKNLNSAVELLVSRFKEKLHAGS</sequence>
<dbReference type="GO" id="GO:0016787">
    <property type="term" value="F:hydrolase activity"/>
    <property type="evidence" value="ECO:0007669"/>
    <property type="project" value="UniProtKB-KW"/>
</dbReference>
<dbReference type="Gene3D" id="1.20.5.2950">
    <property type="match status" value="1"/>
</dbReference>
<accession>A0A0W8EW80</accession>
<dbReference type="EMBL" id="LNQE01001722">
    <property type="protein sequence ID" value="KUG12864.1"/>
    <property type="molecule type" value="Genomic_DNA"/>
</dbReference>
<comment type="caution">
    <text evidence="1">The sequence shown here is derived from an EMBL/GenBank/DDBJ whole genome shotgun (WGS) entry which is preliminary data.</text>
</comment>
<proteinExistence type="predicted"/>
<keyword evidence="1" id="KW-0378">Hydrolase</keyword>
<organism evidence="1">
    <name type="scientific">hydrocarbon metagenome</name>
    <dbReference type="NCBI Taxonomy" id="938273"/>
    <lineage>
        <taxon>unclassified sequences</taxon>
        <taxon>metagenomes</taxon>
        <taxon>ecological metagenomes</taxon>
    </lineage>
</organism>